<evidence type="ECO:0000313" key="7">
    <source>
        <dbReference type="EMBL" id="KAE9604291.1"/>
    </source>
</evidence>
<gene>
    <name evidence="7" type="ORF">Lalb_Chr11g0069801</name>
</gene>
<dbReference type="PROSITE" id="PS50097">
    <property type="entry name" value="BTB"/>
    <property type="match status" value="1"/>
</dbReference>
<dbReference type="GO" id="GO:0012505">
    <property type="term" value="C:endomembrane system"/>
    <property type="evidence" value="ECO:0007669"/>
    <property type="project" value="UniProtKB-SubCell"/>
</dbReference>
<dbReference type="Pfam" id="PF02135">
    <property type="entry name" value="zf-TAZ"/>
    <property type="match status" value="1"/>
</dbReference>
<accession>A0A6A5P8A0</accession>
<comment type="caution">
    <text evidence="7">The sequence shown here is derived from an EMBL/GenBank/DDBJ whole genome shotgun (WGS) entry which is preliminary data.</text>
</comment>
<dbReference type="Proteomes" id="UP000447434">
    <property type="component" value="Chromosome 11"/>
</dbReference>
<dbReference type="GO" id="GO:0042542">
    <property type="term" value="P:response to hydrogen peroxide"/>
    <property type="evidence" value="ECO:0007669"/>
    <property type="project" value="UniProtKB-ARBA"/>
</dbReference>
<dbReference type="GO" id="GO:0005516">
    <property type="term" value="F:calmodulin binding"/>
    <property type="evidence" value="ECO:0007669"/>
    <property type="project" value="UniProtKB-ARBA"/>
</dbReference>
<reference evidence="8" key="1">
    <citation type="journal article" date="2020" name="Nat. Commun.">
        <title>Genome sequence of the cluster root forming white lupin.</title>
        <authorList>
            <person name="Hufnagel B."/>
            <person name="Marques A."/>
            <person name="Soriano A."/>
            <person name="Marques L."/>
            <person name="Divol F."/>
            <person name="Doumas P."/>
            <person name="Sallet E."/>
            <person name="Mancinotti D."/>
            <person name="Carrere S."/>
            <person name="Marande W."/>
            <person name="Arribat S."/>
            <person name="Keller J."/>
            <person name="Huneau C."/>
            <person name="Blein T."/>
            <person name="Aime D."/>
            <person name="Laguerre M."/>
            <person name="Taylor J."/>
            <person name="Schubert V."/>
            <person name="Nelson M."/>
            <person name="Geu-Flores F."/>
            <person name="Crespi M."/>
            <person name="Gallardo-Guerrero K."/>
            <person name="Delaux P.-M."/>
            <person name="Salse J."/>
            <person name="Berges H."/>
            <person name="Guyot R."/>
            <person name="Gouzy J."/>
            <person name="Peret B."/>
        </authorList>
    </citation>
    <scope>NUCLEOTIDE SEQUENCE [LARGE SCALE GENOMIC DNA]</scope>
    <source>
        <strain evidence="8">cv. Amiga</strain>
    </source>
</reference>
<sequence length="342" mass="39634">MDTSKTNNPFRITRVLPEPDLYLHTSRGKPIPVHAIVLASASPVLENMIMSNRTVKIQGVPYDAVTAFVSFLYTSRCTEEEMEKYGMHLLALSHVYLVPELKRRCIKGMSQRVNTENVVDVLQLAKMCDAPDLYVKCIKLLTGNFKEVEKTEGWRFLQHHDPRLELDILRLMDEHESRKKKCRKQREEEGLYMQLSEAMDCLEHICTEGCTDVGPYDMELSKEKRKPCSMFDTCQPIQVLIRHFATCKKRVNGGCLRCKGMWQLFRLHSFICQHDSCKVPLCRQIQLKMQQENKKVDAKWKLLARKVASVKAMSSLSVPKRKRNEEIRDTINNSGIRNFILI</sequence>
<dbReference type="InterPro" id="IPR000197">
    <property type="entry name" value="Znf_TAZ"/>
</dbReference>
<dbReference type="InterPro" id="IPR011333">
    <property type="entry name" value="SKP1/BTB/POZ_sf"/>
</dbReference>
<dbReference type="PANTHER" id="PTHR46287">
    <property type="entry name" value="BTB/POZ AND TAZ DOMAIN-CONTAINING PROTEIN 3-RELATED"/>
    <property type="match status" value="1"/>
</dbReference>
<dbReference type="AlphaFoldDB" id="A0A6A5P8A0"/>
<dbReference type="SMART" id="SM00551">
    <property type="entry name" value="ZnF_TAZ"/>
    <property type="match status" value="1"/>
</dbReference>
<dbReference type="GO" id="GO:0008270">
    <property type="term" value="F:zinc ion binding"/>
    <property type="evidence" value="ECO:0007669"/>
    <property type="project" value="UniProtKB-KW"/>
</dbReference>
<dbReference type="InterPro" id="IPR035898">
    <property type="entry name" value="TAZ_dom_sf"/>
</dbReference>
<dbReference type="SUPFAM" id="SSF57933">
    <property type="entry name" value="TAZ domain"/>
    <property type="match status" value="1"/>
</dbReference>
<comment type="subcellular location">
    <subcellularLocation>
        <location evidence="1">Endomembrane system</location>
        <topology evidence="1">Peripheral membrane protein</topology>
    </subcellularLocation>
</comment>
<evidence type="ECO:0000256" key="5">
    <source>
        <dbReference type="ARBA" id="ARBA00022786"/>
    </source>
</evidence>
<proteinExistence type="predicted"/>
<dbReference type="Gene3D" id="1.20.1020.10">
    <property type="entry name" value="TAZ domain"/>
    <property type="match status" value="1"/>
</dbReference>
<keyword evidence="6" id="KW-0862">Zinc</keyword>
<comment type="pathway">
    <text evidence="2">Protein modification; protein ubiquitination.</text>
</comment>
<dbReference type="FunFam" id="1.25.40.420:FF:000012">
    <property type="entry name" value="BTB/POZ and TAZ domain-containing protein 2"/>
    <property type="match status" value="1"/>
</dbReference>
<keyword evidence="5" id="KW-0833">Ubl conjugation pathway</keyword>
<evidence type="ECO:0000256" key="4">
    <source>
        <dbReference type="ARBA" id="ARBA00022771"/>
    </source>
</evidence>
<dbReference type="FunFam" id="1.20.1020.10:FF:000007">
    <property type="entry name" value="BTB/POZ and TAZ domain-containing protein 2"/>
    <property type="match status" value="1"/>
</dbReference>
<keyword evidence="4" id="KW-0863">Zinc-finger</keyword>
<keyword evidence="8" id="KW-1185">Reference proteome</keyword>
<evidence type="ECO:0000256" key="2">
    <source>
        <dbReference type="ARBA" id="ARBA00004906"/>
    </source>
</evidence>
<dbReference type="PANTHER" id="PTHR46287:SF4">
    <property type="entry name" value="BTB_POZ AND TAZ DOMAIN-CONTAINING PROTEIN 2"/>
    <property type="match status" value="1"/>
</dbReference>
<evidence type="ECO:0000313" key="8">
    <source>
        <dbReference type="Proteomes" id="UP000447434"/>
    </source>
</evidence>
<dbReference type="GO" id="GO:0009751">
    <property type="term" value="P:response to salicylic acid"/>
    <property type="evidence" value="ECO:0007669"/>
    <property type="project" value="UniProtKB-ARBA"/>
</dbReference>
<dbReference type="GO" id="GO:0006355">
    <property type="term" value="P:regulation of DNA-templated transcription"/>
    <property type="evidence" value="ECO:0007669"/>
    <property type="project" value="UniProtKB-ARBA"/>
</dbReference>
<protein>
    <submittedName>
        <fullName evidence="7">Putative chromatin remodeling &amp; transcription regulator BTB-POZ family</fullName>
    </submittedName>
</protein>
<dbReference type="GO" id="GO:0005634">
    <property type="term" value="C:nucleus"/>
    <property type="evidence" value="ECO:0007669"/>
    <property type="project" value="TreeGrafter"/>
</dbReference>
<organism evidence="7 8">
    <name type="scientific">Lupinus albus</name>
    <name type="common">White lupine</name>
    <name type="synonym">Lupinus termis</name>
    <dbReference type="NCBI Taxonomy" id="3870"/>
    <lineage>
        <taxon>Eukaryota</taxon>
        <taxon>Viridiplantae</taxon>
        <taxon>Streptophyta</taxon>
        <taxon>Embryophyta</taxon>
        <taxon>Tracheophyta</taxon>
        <taxon>Spermatophyta</taxon>
        <taxon>Magnoliopsida</taxon>
        <taxon>eudicotyledons</taxon>
        <taxon>Gunneridae</taxon>
        <taxon>Pentapetalae</taxon>
        <taxon>rosids</taxon>
        <taxon>fabids</taxon>
        <taxon>Fabales</taxon>
        <taxon>Fabaceae</taxon>
        <taxon>Papilionoideae</taxon>
        <taxon>50 kb inversion clade</taxon>
        <taxon>genistoids sensu lato</taxon>
        <taxon>core genistoids</taxon>
        <taxon>Genisteae</taxon>
        <taxon>Lupinus</taxon>
    </lineage>
</organism>
<dbReference type="CDD" id="cd14733">
    <property type="entry name" value="BACK"/>
    <property type="match status" value="1"/>
</dbReference>
<dbReference type="GO" id="GO:0009725">
    <property type="term" value="P:response to hormone"/>
    <property type="evidence" value="ECO:0007669"/>
    <property type="project" value="UniProtKB-ARBA"/>
</dbReference>
<name>A0A6A5P8A0_LUPAL</name>
<dbReference type="Pfam" id="PF00651">
    <property type="entry name" value="BTB"/>
    <property type="match status" value="1"/>
</dbReference>
<dbReference type="SMART" id="SM00225">
    <property type="entry name" value="BTB"/>
    <property type="match status" value="1"/>
</dbReference>
<keyword evidence="3" id="KW-0479">Metal-binding</keyword>
<dbReference type="Gene3D" id="1.25.40.420">
    <property type="match status" value="1"/>
</dbReference>
<dbReference type="SUPFAM" id="SSF54695">
    <property type="entry name" value="POZ domain"/>
    <property type="match status" value="1"/>
</dbReference>
<dbReference type="OrthoDB" id="6359816at2759"/>
<evidence type="ECO:0000256" key="3">
    <source>
        <dbReference type="ARBA" id="ARBA00022723"/>
    </source>
</evidence>
<dbReference type="InterPro" id="IPR000210">
    <property type="entry name" value="BTB/POZ_dom"/>
</dbReference>
<dbReference type="Gene3D" id="3.30.710.10">
    <property type="entry name" value="Potassium Channel Kv1.1, Chain A"/>
    <property type="match status" value="1"/>
</dbReference>
<dbReference type="InterPro" id="IPR044513">
    <property type="entry name" value="BT1/2/3/4/5"/>
</dbReference>
<dbReference type="EMBL" id="WOCE01000011">
    <property type="protein sequence ID" value="KAE9604291.1"/>
    <property type="molecule type" value="Genomic_DNA"/>
</dbReference>
<evidence type="ECO:0000256" key="6">
    <source>
        <dbReference type="ARBA" id="ARBA00022833"/>
    </source>
</evidence>
<evidence type="ECO:0000256" key="1">
    <source>
        <dbReference type="ARBA" id="ARBA00004184"/>
    </source>
</evidence>